<sequence length="126" mass="13961">METIVKKLIDVQTEISKSDLLSGPGEDLLTMTIGPKHPGRTRAVTHDVGLRNGMHGLDRKKRKARDKEAVSKIQVQLDQSMTQLAVLRTIFVMQESRNQVPDNVCFGVQNNSYGSASTLDILDTIN</sequence>
<comment type="caution">
    <text evidence="1">The sequence shown here is derived from an EMBL/GenBank/DDBJ whole genome shotgun (WGS) entry which is preliminary data.</text>
</comment>
<organism evidence="1 2">
    <name type="scientific">Lactuca virosa</name>
    <dbReference type="NCBI Taxonomy" id="75947"/>
    <lineage>
        <taxon>Eukaryota</taxon>
        <taxon>Viridiplantae</taxon>
        <taxon>Streptophyta</taxon>
        <taxon>Embryophyta</taxon>
        <taxon>Tracheophyta</taxon>
        <taxon>Spermatophyta</taxon>
        <taxon>Magnoliopsida</taxon>
        <taxon>eudicotyledons</taxon>
        <taxon>Gunneridae</taxon>
        <taxon>Pentapetalae</taxon>
        <taxon>asterids</taxon>
        <taxon>campanulids</taxon>
        <taxon>Asterales</taxon>
        <taxon>Asteraceae</taxon>
        <taxon>Cichorioideae</taxon>
        <taxon>Cichorieae</taxon>
        <taxon>Lactucinae</taxon>
        <taxon>Lactuca</taxon>
    </lineage>
</organism>
<evidence type="ECO:0000313" key="2">
    <source>
        <dbReference type="Proteomes" id="UP001157418"/>
    </source>
</evidence>
<dbReference type="AlphaFoldDB" id="A0AAU9NPF9"/>
<dbReference type="PANTHER" id="PTHR33018:SF37">
    <property type="entry name" value="TRANSPOSASE TNP1_EN_SPM-LIKE DOMAIN-CONTAINING PROTEIN"/>
    <property type="match status" value="1"/>
</dbReference>
<gene>
    <name evidence="1" type="ORF">LVIROSA_LOCUS25836</name>
</gene>
<name>A0AAU9NPF9_9ASTR</name>
<protein>
    <submittedName>
        <fullName evidence="1">Uncharacterized protein</fullName>
    </submittedName>
</protein>
<evidence type="ECO:0000313" key="1">
    <source>
        <dbReference type="EMBL" id="CAH1439653.1"/>
    </source>
</evidence>
<feature type="non-terminal residue" evidence="1">
    <location>
        <position position="126"/>
    </location>
</feature>
<dbReference type="EMBL" id="CAKMRJ010005137">
    <property type="protein sequence ID" value="CAH1439653.1"/>
    <property type="molecule type" value="Genomic_DNA"/>
</dbReference>
<proteinExistence type="predicted"/>
<accession>A0AAU9NPF9</accession>
<dbReference type="PANTHER" id="PTHR33018">
    <property type="entry name" value="OS10G0338966 PROTEIN-RELATED"/>
    <property type="match status" value="1"/>
</dbReference>
<reference evidence="1 2" key="1">
    <citation type="submission" date="2022-01" db="EMBL/GenBank/DDBJ databases">
        <authorList>
            <person name="Xiong W."/>
            <person name="Schranz E."/>
        </authorList>
    </citation>
    <scope>NUCLEOTIDE SEQUENCE [LARGE SCALE GENOMIC DNA]</scope>
</reference>
<keyword evidence="2" id="KW-1185">Reference proteome</keyword>
<dbReference type="Proteomes" id="UP001157418">
    <property type="component" value="Unassembled WGS sequence"/>
</dbReference>